<evidence type="ECO:0000313" key="9">
    <source>
        <dbReference type="EMBL" id="GFF26652.1"/>
    </source>
</evidence>
<reference evidence="9 10" key="1">
    <citation type="submission" date="2020-01" db="EMBL/GenBank/DDBJ databases">
        <title>Draft genome sequence of Aspergillus udagawae IFM 46972.</title>
        <authorList>
            <person name="Takahashi H."/>
            <person name="Yaguchi T."/>
        </authorList>
    </citation>
    <scope>NUCLEOTIDE SEQUENCE [LARGE SCALE GENOMIC DNA]</scope>
    <source>
        <strain evidence="9 10">IFM 46972</strain>
    </source>
</reference>
<evidence type="ECO:0000313" key="10">
    <source>
        <dbReference type="Proteomes" id="UP000465221"/>
    </source>
</evidence>
<comment type="pathway">
    <text evidence="1">Secondary metabolite biosynthesis.</text>
</comment>
<organism evidence="9 10">
    <name type="scientific">Aspergillus udagawae</name>
    <dbReference type="NCBI Taxonomy" id="91492"/>
    <lineage>
        <taxon>Eukaryota</taxon>
        <taxon>Fungi</taxon>
        <taxon>Dikarya</taxon>
        <taxon>Ascomycota</taxon>
        <taxon>Pezizomycotina</taxon>
        <taxon>Eurotiomycetes</taxon>
        <taxon>Eurotiomycetidae</taxon>
        <taxon>Eurotiales</taxon>
        <taxon>Aspergillaceae</taxon>
        <taxon>Aspergillus</taxon>
        <taxon>Aspergillus subgen. Fumigati</taxon>
    </lineage>
</organism>
<dbReference type="Pfam" id="PF13193">
    <property type="entry name" value="AMP-binding_C"/>
    <property type="match status" value="1"/>
</dbReference>
<keyword evidence="6" id="KW-1133">Transmembrane helix</keyword>
<dbReference type="Pfam" id="PF00501">
    <property type="entry name" value="AMP-binding"/>
    <property type="match status" value="1"/>
</dbReference>
<dbReference type="EMBL" id="BLKC01000008">
    <property type="protein sequence ID" value="GFF26652.1"/>
    <property type="molecule type" value="Genomic_DNA"/>
</dbReference>
<proteinExistence type="inferred from homology"/>
<dbReference type="AlphaFoldDB" id="A0A8H3RJA2"/>
<evidence type="ECO:0000256" key="5">
    <source>
        <dbReference type="ARBA" id="ARBA00022840"/>
    </source>
</evidence>
<comment type="similarity">
    <text evidence="2">Belongs to the ATP-dependent AMP-binding enzyme family.</text>
</comment>
<feature type="non-terminal residue" evidence="9">
    <location>
        <position position="1"/>
    </location>
</feature>
<keyword evidence="5" id="KW-0067">ATP-binding</keyword>
<sequence>VCFAGSTSEDTQIHHPLAPIHLFLLLQFAFLVQYLEMGLWERSSAIPGPGARGPSPEAHHVYTDLLTFCFDGPNQYDQRRPIFIDAQDPSRSLNASQFRLLVRTLIAGLKAHHVQRGDCVLVHLGNSIIYPALFFAIIGAGGVFMGSNSRSQPQELEHILQLADPKLIITSRDALPNVLSVSAARGMLPSQVCLLDEYAPNHIAQLLLSGRLALIPDSDAVYLNFAQLLSYGENDWVSFNDPAIAKSTPAAMFSTSGTGGLPKGALLSHHAIVSHHLSINYDVPYVVTRLISLPMFHLFGSLWTHIFPIRYGQPLFVLPRFELTQYVAAIYHYQITETYMVPAMIHVFNRSAPPIADYMGTLRYVGVAGAPIDGPSMEQFQRLLHPHARATQLWGMTEVGVVFQTRYGEQGNPGSIGRLLPGYEVRLVGQDGNVVQGESRPGELYVRGAGVLMSYKGRNDAKDAYGWFRTGDVAYVQNGQYFIVGRTKELIKVRGWQVAPAELEAVLLKHPCIEDAAVTGVTSKDGSTELPRAFVVRAKGPSANRLTAEEVYQFARRQLASYKALDGGIVFVEEIPRTASGKIQRFKLSQMNTYRDMVSSLLARFRGAASGLGGLGLVHKGRVAV</sequence>
<dbReference type="InterPro" id="IPR042099">
    <property type="entry name" value="ANL_N_sf"/>
</dbReference>
<keyword evidence="6" id="KW-0812">Transmembrane</keyword>
<dbReference type="Gene3D" id="3.30.300.30">
    <property type="match status" value="1"/>
</dbReference>
<feature type="transmembrane region" description="Helical" evidence="6">
    <location>
        <begin position="17"/>
        <end position="35"/>
    </location>
</feature>
<dbReference type="InterPro" id="IPR000873">
    <property type="entry name" value="AMP-dep_synth/lig_dom"/>
</dbReference>
<dbReference type="Proteomes" id="UP000465221">
    <property type="component" value="Unassembled WGS sequence"/>
</dbReference>
<feature type="domain" description="AMP-dependent synthetase/ligase" evidence="7">
    <location>
        <begin position="79"/>
        <end position="455"/>
    </location>
</feature>
<dbReference type="InterPro" id="IPR045851">
    <property type="entry name" value="AMP-bd_C_sf"/>
</dbReference>
<evidence type="ECO:0000256" key="2">
    <source>
        <dbReference type="ARBA" id="ARBA00006432"/>
    </source>
</evidence>
<dbReference type="InterPro" id="IPR025110">
    <property type="entry name" value="AMP-bd_C"/>
</dbReference>
<dbReference type="PANTHER" id="PTHR24096:SF317">
    <property type="entry name" value="ADENYLATE-FORMING ENZYME AFEA"/>
    <property type="match status" value="1"/>
</dbReference>
<protein>
    <submittedName>
        <fullName evidence="9">Adenylate-forming enzyme AfeA</fullName>
    </submittedName>
</protein>
<evidence type="ECO:0000256" key="6">
    <source>
        <dbReference type="SAM" id="Phobius"/>
    </source>
</evidence>
<keyword evidence="6" id="KW-0472">Membrane</keyword>
<evidence type="ECO:0000256" key="3">
    <source>
        <dbReference type="ARBA" id="ARBA00022598"/>
    </source>
</evidence>
<evidence type="ECO:0000259" key="8">
    <source>
        <dbReference type="Pfam" id="PF13193"/>
    </source>
</evidence>
<gene>
    <name evidence="9" type="ORF">IFM46972_01849</name>
</gene>
<feature type="domain" description="AMP-binding enzyme C-terminal" evidence="8">
    <location>
        <begin position="502"/>
        <end position="582"/>
    </location>
</feature>
<evidence type="ECO:0000256" key="4">
    <source>
        <dbReference type="ARBA" id="ARBA00022741"/>
    </source>
</evidence>
<name>A0A8H3RJA2_9EURO</name>
<accession>A0A8H3RJA2</accession>
<dbReference type="GO" id="GO:0019748">
    <property type="term" value="P:secondary metabolic process"/>
    <property type="evidence" value="ECO:0007669"/>
    <property type="project" value="TreeGrafter"/>
</dbReference>
<dbReference type="GO" id="GO:0016405">
    <property type="term" value="F:CoA-ligase activity"/>
    <property type="evidence" value="ECO:0007669"/>
    <property type="project" value="TreeGrafter"/>
</dbReference>
<dbReference type="Gene3D" id="3.40.50.12780">
    <property type="entry name" value="N-terminal domain of ligase-like"/>
    <property type="match status" value="1"/>
</dbReference>
<keyword evidence="3" id="KW-0436">Ligase</keyword>
<dbReference type="SUPFAM" id="SSF56801">
    <property type="entry name" value="Acetyl-CoA synthetase-like"/>
    <property type="match status" value="1"/>
</dbReference>
<evidence type="ECO:0000259" key="7">
    <source>
        <dbReference type="Pfam" id="PF00501"/>
    </source>
</evidence>
<dbReference type="PANTHER" id="PTHR24096">
    <property type="entry name" value="LONG-CHAIN-FATTY-ACID--COA LIGASE"/>
    <property type="match status" value="1"/>
</dbReference>
<evidence type="ECO:0000256" key="1">
    <source>
        <dbReference type="ARBA" id="ARBA00005179"/>
    </source>
</evidence>
<feature type="transmembrane region" description="Helical" evidence="6">
    <location>
        <begin position="120"/>
        <end position="145"/>
    </location>
</feature>
<comment type="caution">
    <text evidence="9">The sequence shown here is derived from an EMBL/GenBank/DDBJ whole genome shotgun (WGS) entry which is preliminary data.</text>
</comment>
<dbReference type="GO" id="GO:0005524">
    <property type="term" value="F:ATP binding"/>
    <property type="evidence" value="ECO:0007669"/>
    <property type="project" value="UniProtKB-KW"/>
</dbReference>
<keyword evidence="4" id="KW-0547">Nucleotide-binding</keyword>